<name>A0AAD3TX47_9TREE</name>
<keyword evidence="2" id="KW-1185">Reference proteome</keyword>
<dbReference type="EMBL" id="BTCM01000005">
    <property type="protein sequence ID" value="GMK58424.1"/>
    <property type="molecule type" value="Genomic_DNA"/>
</dbReference>
<gene>
    <name evidence="1" type="ORF">CspeluHIS016_0504560</name>
</gene>
<reference evidence="1" key="2">
    <citation type="submission" date="2023-06" db="EMBL/GenBank/DDBJ databases">
        <authorList>
            <person name="Kobayashi Y."/>
            <person name="Kayamori A."/>
            <person name="Aoki K."/>
            <person name="Shiwa Y."/>
            <person name="Fujita N."/>
            <person name="Sugita T."/>
            <person name="Iwasaki W."/>
            <person name="Tanaka N."/>
            <person name="Takashima M."/>
        </authorList>
    </citation>
    <scope>NUCLEOTIDE SEQUENCE</scope>
    <source>
        <strain evidence="1">HIS016</strain>
    </source>
</reference>
<organism evidence="1 2">
    <name type="scientific">Cutaneotrichosporon spelunceum</name>
    <dbReference type="NCBI Taxonomy" id="1672016"/>
    <lineage>
        <taxon>Eukaryota</taxon>
        <taxon>Fungi</taxon>
        <taxon>Dikarya</taxon>
        <taxon>Basidiomycota</taxon>
        <taxon>Agaricomycotina</taxon>
        <taxon>Tremellomycetes</taxon>
        <taxon>Trichosporonales</taxon>
        <taxon>Trichosporonaceae</taxon>
        <taxon>Cutaneotrichosporon</taxon>
    </lineage>
</organism>
<dbReference type="Pfam" id="PF03665">
    <property type="entry name" value="UPF0172"/>
    <property type="match status" value="1"/>
</dbReference>
<dbReference type="InterPro" id="IPR005366">
    <property type="entry name" value="EMC8/9"/>
</dbReference>
<protein>
    <recommendedName>
        <fullName evidence="3">MPN domain-containing protein</fullName>
    </recommendedName>
</protein>
<evidence type="ECO:0008006" key="3">
    <source>
        <dbReference type="Google" id="ProtNLM"/>
    </source>
</evidence>
<dbReference type="GO" id="GO:0072546">
    <property type="term" value="C:EMC complex"/>
    <property type="evidence" value="ECO:0007669"/>
    <property type="project" value="InterPro"/>
</dbReference>
<dbReference type="AlphaFoldDB" id="A0AAD3TX47"/>
<evidence type="ECO:0000313" key="1">
    <source>
        <dbReference type="EMBL" id="GMK58424.1"/>
    </source>
</evidence>
<comment type="caution">
    <text evidence="1">The sequence shown here is derived from an EMBL/GenBank/DDBJ whole genome shotgun (WGS) entry which is preliminary data.</text>
</comment>
<proteinExistence type="predicted"/>
<dbReference type="PANTHER" id="PTHR12941:SF10">
    <property type="entry name" value="ER MEMBRANE PROTEIN COMPLEX SUBUNIT 8_9 HOMOLOG"/>
    <property type="match status" value="1"/>
</dbReference>
<reference evidence="1" key="1">
    <citation type="journal article" date="2023" name="BMC Genomics">
        <title>Chromosome-level genome assemblies of Cutaneotrichosporon spp. (Trichosporonales, Basidiomycota) reveal imbalanced evolution between nucleotide sequences and chromosome synteny.</title>
        <authorList>
            <person name="Kobayashi Y."/>
            <person name="Kayamori A."/>
            <person name="Aoki K."/>
            <person name="Shiwa Y."/>
            <person name="Matsutani M."/>
            <person name="Fujita N."/>
            <person name="Sugita T."/>
            <person name="Iwasaki W."/>
            <person name="Tanaka N."/>
            <person name="Takashima M."/>
        </authorList>
    </citation>
    <scope>NUCLEOTIDE SEQUENCE</scope>
    <source>
        <strain evidence="1">HIS016</strain>
    </source>
</reference>
<accession>A0AAD3TX47</accession>
<sequence length="177" mass="18875">MTTITAEAYALPLLHAAAHPESNVAGLLLGRAGAIVTALPVLHRYAALSPTLELGIDMARAWAKKHGLEVVGYYEARTDGNARVSEAVLASLRTETPGALGLILDNDKLRTTEPVYSTSPVDASIEWPSEAVRAGALDLVRKSSVHVQLRDLDDHLDDAHNDWLGNEAVRAAVAKLA</sequence>
<dbReference type="Proteomes" id="UP001222932">
    <property type="component" value="Unassembled WGS sequence"/>
</dbReference>
<evidence type="ECO:0000313" key="2">
    <source>
        <dbReference type="Proteomes" id="UP001222932"/>
    </source>
</evidence>
<dbReference type="PANTHER" id="PTHR12941">
    <property type="entry name" value="ER MEMBRANE PROTEIN COMPLEX"/>
    <property type="match status" value="1"/>
</dbReference>